<protein>
    <submittedName>
        <fullName evidence="1">Uncharacterized protein</fullName>
    </submittedName>
</protein>
<dbReference type="Proteomes" id="UP001150907">
    <property type="component" value="Unassembled WGS sequence"/>
</dbReference>
<accession>A0A9W8BG02</accession>
<reference evidence="1" key="1">
    <citation type="submission" date="2022-07" db="EMBL/GenBank/DDBJ databases">
        <title>Phylogenomic reconstructions and comparative analyses of Kickxellomycotina fungi.</title>
        <authorList>
            <person name="Reynolds N.K."/>
            <person name="Stajich J.E."/>
            <person name="Barry K."/>
            <person name="Grigoriev I.V."/>
            <person name="Crous P."/>
            <person name="Smith M.E."/>
        </authorList>
    </citation>
    <scope>NUCLEOTIDE SEQUENCE</scope>
    <source>
        <strain evidence="1">IMI 214461</strain>
    </source>
</reference>
<dbReference type="InterPro" id="IPR047741">
    <property type="entry name" value="DIP1984-like"/>
</dbReference>
<name>A0A9W8BG02_9FUNG</name>
<comment type="caution">
    <text evidence="1">The sequence shown here is derived from an EMBL/GenBank/DDBJ whole genome shotgun (WGS) entry which is preliminary data.</text>
</comment>
<dbReference type="Gene3D" id="6.10.320.10">
    <property type="match status" value="1"/>
</dbReference>
<proteinExistence type="predicted"/>
<keyword evidence="2" id="KW-1185">Reference proteome</keyword>
<sequence length="143" mass="15737">MKLAEALILRADLDKSIGELTSRLISNSLVQEGTKPIEDPETLLKELFKKISDHEKLVVKINSANLRVTTEGGLTLTSAIAKRDGLKRLYGILSSVYDTASSAASNNRYSKTEIMSVTTVDAISVRKKMDKVAEQSRKIDVEI</sequence>
<dbReference type="NCBIfam" id="NF038048">
    <property type="entry name" value="DIP1984_fam"/>
    <property type="match status" value="1"/>
</dbReference>
<organism evidence="1 2">
    <name type="scientific">Coemansia thaxteri</name>
    <dbReference type="NCBI Taxonomy" id="2663907"/>
    <lineage>
        <taxon>Eukaryota</taxon>
        <taxon>Fungi</taxon>
        <taxon>Fungi incertae sedis</taxon>
        <taxon>Zoopagomycota</taxon>
        <taxon>Kickxellomycotina</taxon>
        <taxon>Kickxellomycetes</taxon>
        <taxon>Kickxellales</taxon>
        <taxon>Kickxellaceae</taxon>
        <taxon>Coemansia</taxon>
    </lineage>
</organism>
<dbReference type="OrthoDB" id="4009151at2759"/>
<dbReference type="Pfam" id="PF20935">
    <property type="entry name" value="DUF6847"/>
    <property type="match status" value="1"/>
</dbReference>
<gene>
    <name evidence="1" type="ORF">H4R26_004983</name>
</gene>
<evidence type="ECO:0000313" key="2">
    <source>
        <dbReference type="Proteomes" id="UP001150907"/>
    </source>
</evidence>
<dbReference type="EMBL" id="JANBQF010000669">
    <property type="protein sequence ID" value="KAJ1999629.1"/>
    <property type="molecule type" value="Genomic_DNA"/>
</dbReference>
<feature type="non-terminal residue" evidence="1">
    <location>
        <position position="143"/>
    </location>
</feature>
<evidence type="ECO:0000313" key="1">
    <source>
        <dbReference type="EMBL" id="KAJ1999629.1"/>
    </source>
</evidence>
<dbReference type="AlphaFoldDB" id="A0A9W8BG02"/>
<dbReference type="CDD" id="cd12208">
    <property type="entry name" value="DIP1984-like"/>
    <property type="match status" value="1"/>
</dbReference>